<keyword evidence="2" id="KW-1185">Reference proteome</keyword>
<organism evidence="1 2">
    <name type="scientific">Candidatus Methanoperedens nitratireducens</name>
    <dbReference type="NCBI Taxonomy" id="1392998"/>
    <lineage>
        <taxon>Archaea</taxon>
        <taxon>Methanobacteriati</taxon>
        <taxon>Methanobacteriota</taxon>
        <taxon>Stenosarchaea group</taxon>
        <taxon>Methanomicrobia</taxon>
        <taxon>Methanosarcinales</taxon>
        <taxon>ANME-2 cluster</taxon>
        <taxon>Candidatus Methanoperedentaceae</taxon>
        <taxon>Candidatus Methanoperedens</taxon>
    </lineage>
</organism>
<dbReference type="RefSeq" id="WP_048090451.1">
    <property type="nucleotide sequence ID" value="NZ_JMIY01000003.1"/>
</dbReference>
<sequence>MTERVGAFLVDDAASLSLTAPADTIGKIKTAVRQARIIKHLTDIENKKILLLKDHHSKLVDVLIKTEDDGVKFVNNMDEATLRNMFSLSVRGSDTQLMGKFRINLVKLNTRDVTLGEIKKFIEDVKTHLDIILNYLGEVDIKFGIYIIPVKDNKCLISFEAGEHLIPDEKTFLSFINLCKEVFDRLNFVHGAFRSQYLDDIPLNEEDFLKKLPNIVNFYSKPLVDKFGREKLLSAPARKVEELENGGIMLLICTEQLGCPDELDAVRLHLGYELRYV</sequence>
<comment type="caution">
    <text evidence="1">The sequence shown here is derived from an EMBL/GenBank/DDBJ whole genome shotgun (WGS) entry which is preliminary data.</text>
</comment>
<reference evidence="1 2" key="1">
    <citation type="journal article" date="2013" name="Nature">
        <title>Anaerobic oxidation of methane coupled to nitrate reduction in a novel archaeal lineage.</title>
        <authorList>
            <person name="Haroon M.F."/>
            <person name="Hu S."/>
            <person name="Shi Y."/>
            <person name="Imelfort M."/>
            <person name="Keller J."/>
            <person name="Hugenholtz P."/>
            <person name="Yuan Z."/>
            <person name="Tyson G.W."/>
        </authorList>
    </citation>
    <scope>NUCLEOTIDE SEQUENCE [LARGE SCALE GENOMIC DNA]</scope>
    <source>
        <strain evidence="1 2">ANME-2d</strain>
    </source>
</reference>
<evidence type="ECO:0000313" key="2">
    <source>
        <dbReference type="Proteomes" id="UP000027153"/>
    </source>
</evidence>
<proteinExistence type="predicted"/>
<accession>A0A062VAF8</accession>
<protein>
    <submittedName>
        <fullName evidence="1">Uncharacterized protein</fullName>
    </submittedName>
</protein>
<gene>
    <name evidence="1" type="ORF">ANME2D_01726</name>
</gene>
<dbReference type="AlphaFoldDB" id="A0A062VAF8"/>
<dbReference type="Proteomes" id="UP000027153">
    <property type="component" value="Unassembled WGS sequence"/>
</dbReference>
<evidence type="ECO:0000313" key="1">
    <source>
        <dbReference type="EMBL" id="KCZ72320.1"/>
    </source>
</evidence>
<name>A0A062VAF8_9EURY</name>
<dbReference type="OrthoDB" id="149560at2157"/>
<dbReference type="EMBL" id="JMIY01000003">
    <property type="protein sequence ID" value="KCZ72320.1"/>
    <property type="molecule type" value="Genomic_DNA"/>
</dbReference>